<dbReference type="EMBL" id="LAZR01004035">
    <property type="protein sequence ID" value="KKN12419.1"/>
    <property type="molecule type" value="Genomic_DNA"/>
</dbReference>
<name>A0A0F9N391_9ZZZZ</name>
<proteinExistence type="predicted"/>
<accession>A0A0F9N391</accession>
<comment type="caution">
    <text evidence="1">The sequence shown here is derived from an EMBL/GenBank/DDBJ whole genome shotgun (WGS) entry which is preliminary data.</text>
</comment>
<reference evidence="1" key="1">
    <citation type="journal article" date="2015" name="Nature">
        <title>Complex archaea that bridge the gap between prokaryotes and eukaryotes.</title>
        <authorList>
            <person name="Spang A."/>
            <person name="Saw J.H."/>
            <person name="Jorgensen S.L."/>
            <person name="Zaremba-Niedzwiedzka K."/>
            <person name="Martijn J."/>
            <person name="Lind A.E."/>
            <person name="van Eijk R."/>
            <person name="Schleper C."/>
            <person name="Guy L."/>
            <person name="Ettema T.J."/>
        </authorList>
    </citation>
    <scope>NUCLEOTIDE SEQUENCE</scope>
</reference>
<evidence type="ECO:0000313" key="1">
    <source>
        <dbReference type="EMBL" id="KKN12419.1"/>
    </source>
</evidence>
<organism evidence="1">
    <name type="scientific">marine sediment metagenome</name>
    <dbReference type="NCBI Taxonomy" id="412755"/>
    <lineage>
        <taxon>unclassified sequences</taxon>
        <taxon>metagenomes</taxon>
        <taxon>ecological metagenomes</taxon>
    </lineage>
</organism>
<dbReference type="AlphaFoldDB" id="A0A0F9N391"/>
<sequence length="59" mass="7074">MTKENISSDRISKFLFTSGLKEDNKNINVHRIFKFIQNKQKIHEMVIIVNNRIRLKTED</sequence>
<protein>
    <submittedName>
        <fullName evidence="1">Uncharacterized protein</fullName>
    </submittedName>
</protein>
<gene>
    <name evidence="1" type="ORF">LCGC14_1016740</name>
</gene>